<dbReference type="CDD" id="cd00616">
    <property type="entry name" value="AHBA_syn"/>
    <property type="match status" value="1"/>
</dbReference>
<dbReference type="PIRSF" id="PIRSF000390">
    <property type="entry name" value="PLP_StrS"/>
    <property type="match status" value="1"/>
</dbReference>
<evidence type="ECO:0000256" key="1">
    <source>
        <dbReference type="ARBA" id="ARBA00022898"/>
    </source>
</evidence>
<dbReference type="InParanoid" id="A0A146G2A7"/>
<dbReference type="GO" id="GO:0030170">
    <property type="term" value="F:pyridoxal phosphate binding"/>
    <property type="evidence" value="ECO:0007669"/>
    <property type="project" value="TreeGrafter"/>
</dbReference>
<dbReference type="GO" id="GO:0000271">
    <property type="term" value="P:polysaccharide biosynthetic process"/>
    <property type="evidence" value="ECO:0007669"/>
    <property type="project" value="TreeGrafter"/>
</dbReference>
<evidence type="ECO:0000256" key="2">
    <source>
        <dbReference type="ARBA" id="ARBA00037999"/>
    </source>
</evidence>
<keyword evidence="7" id="KW-1185">Reference proteome</keyword>
<evidence type="ECO:0000256" key="4">
    <source>
        <dbReference type="PIRSR" id="PIRSR000390-2"/>
    </source>
</evidence>
<dbReference type="Pfam" id="PF01041">
    <property type="entry name" value="DegT_DnrJ_EryC1"/>
    <property type="match status" value="1"/>
</dbReference>
<dbReference type="InterPro" id="IPR000653">
    <property type="entry name" value="DegT/StrS_aminotransferase"/>
</dbReference>
<gene>
    <name evidence="6" type="ORF">TSACC_2396</name>
</gene>
<dbReference type="SUPFAM" id="SSF53383">
    <property type="entry name" value="PLP-dependent transferases"/>
    <property type="match status" value="1"/>
</dbReference>
<dbReference type="AlphaFoldDB" id="A0A146G2A7"/>
<dbReference type="PANTHER" id="PTHR30244:SF36">
    <property type="entry name" value="3-OXO-GLUCOSE-6-PHOSPHATE:GLUTAMATE AMINOTRANSFERASE"/>
    <property type="match status" value="1"/>
</dbReference>
<comment type="caution">
    <text evidence="6">The sequence shown here is derived from an EMBL/GenBank/DDBJ whole genome shotgun (WGS) entry which is preliminary data.</text>
</comment>
<dbReference type="Proteomes" id="UP000076023">
    <property type="component" value="Unassembled WGS sequence"/>
</dbReference>
<dbReference type="STRING" id="690879.TSACC_2396"/>
<evidence type="ECO:0000256" key="3">
    <source>
        <dbReference type="PIRSR" id="PIRSR000390-1"/>
    </source>
</evidence>
<dbReference type="InterPro" id="IPR015422">
    <property type="entry name" value="PyrdxlP-dep_Trfase_small"/>
</dbReference>
<name>A0A146G2A7_TERSA</name>
<feature type="modified residue" description="N6-(pyridoxal phosphate)lysine" evidence="4">
    <location>
        <position position="192"/>
    </location>
</feature>
<dbReference type="PANTHER" id="PTHR30244">
    <property type="entry name" value="TRANSAMINASE"/>
    <property type="match status" value="1"/>
</dbReference>
<protein>
    <submittedName>
        <fullName evidence="6">dTDP-4-amino-4,6-dideoxygalactose transaminase</fullName>
    </submittedName>
</protein>
<sequence length="371" mass="40604">MSDPFLVFPANPSASYQVHREEIDAALHTALNGTNYILGDQVAAFEREYAEWMGGGYAIGLANGTDAVELCLRACGVQPGDHVAIPTHTAVATATAVVRAGARPVFLDINPETFLLDLASLEKVLVSERKLAAVVPVHLYGQAIDMTTLMAWAEIHGFQVVEDCSQAHGALWNGGKVGTFGHAAAYSCYPTKNLGAMGDAGVAFTRSPEIAECILSLRQYGWRERYISSEVGMNSRLDELQAAILRVKLRHLNADNARRRAIASQYDKAFAALDILRPVVHDGHVFHQYTIATSRRDEFKAHLAERKVLAGILYPQPIHRQPAYYEYVDESTVDLGASEEACRTLLCLPMHPHLMDGEVARVIDGVVSFFA</sequence>
<dbReference type="Gene3D" id="3.40.640.10">
    <property type="entry name" value="Type I PLP-dependent aspartate aminotransferase-like (Major domain)"/>
    <property type="match status" value="1"/>
</dbReference>
<dbReference type="RefSeq" id="WP_075077860.1">
    <property type="nucleotide sequence ID" value="NZ_BDCO01000002.1"/>
</dbReference>
<reference evidence="7" key="1">
    <citation type="journal article" date="2017" name="Genome Announc.">
        <title>Draft Genome Sequence of Terrimicrobium sacchariphilum NM-5T, a Facultative Anaerobic Soil Bacterium of the Class Spartobacteria.</title>
        <authorList>
            <person name="Qiu Y.L."/>
            <person name="Tourlousse D.M."/>
            <person name="Matsuura N."/>
            <person name="Ohashi A."/>
            <person name="Sekiguchi Y."/>
        </authorList>
    </citation>
    <scope>NUCLEOTIDE SEQUENCE [LARGE SCALE GENOMIC DNA]</scope>
    <source>
        <strain evidence="7">NM-5</strain>
    </source>
</reference>
<keyword evidence="1 4" id="KW-0663">Pyridoxal phosphate</keyword>
<evidence type="ECO:0000313" key="7">
    <source>
        <dbReference type="Proteomes" id="UP000076023"/>
    </source>
</evidence>
<dbReference type="InterPro" id="IPR015424">
    <property type="entry name" value="PyrdxlP-dep_Trfase"/>
</dbReference>
<feature type="active site" description="Proton acceptor" evidence="3">
    <location>
        <position position="192"/>
    </location>
</feature>
<comment type="similarity">
    <text evidence="2 5">Belongs to the DegT/DnrJ/EryC1 family.</text>
</comment>
<organism evidence="6 7">
    <name type="scientific">Terrimicrobium sacchariphilum</name>
    <dbReference type="NCBI Taxonomy" id="690879"/>
    <lineage>
        <taxon>Bacteria</taxon>
        <taxon>Pseudomonadati</taxon>
        <taxon>Verrucomicrobiota</taxon>
        <taxon>Terrimicrobiia</taxon>
        <taxon>Terrimicrobiales</taxon>
        <taxon>Terrimicrobiaceae</taxon>
        <taxon>Terrimicrobium</taxon>
    </lineage>
</organism>
<dbReference type="EMBL" id="BDCO01000002">
    <property type="protein sequence ID" value="GAT31999.1"/>
    <property type="molecule type" value="Genomic_DNA"/>
</dbReference>
<dbReference type="Gene3D" id="3.90.1150.10">
    <property type="entry name" value="Aspartate Aminotransferase, domain 1"/>
    <property type="match status" value="1"/>
</dbReference>
<dbReference type="FunCoup" id="A0A146G2A7">
    <property type="interactions" value="39"/>
</dbReference>
<accession>A0A146G2A7</accession>
<dbReference type="InterPro" id="IPR015421">
    <property type="entry name" value="PyrdxlP-dep_Trfase_major"/>
</dbReference>
<evidence type="ECO:0000256" key="5">
    <source>
        <dbReference type="RuleBase" id="RU004508"/>
    </source>
</evidence>
<dbReference type="OrthoDB" id="9810913at2"/>
<evidence type="ECO:0000313" key="6">
    <source>
        <dbReference type="EMBL" id="GAT31999.1"/>
    </source>
</evidence>
<dbReference type="GO" id="GO:0008483">
    <property type="term" value="F:transaminase activity"/>
    <property type="evidence" value="ECO:0007669"/>
    <property type="project" value="TreeGrafter"/>
</dbReference>
<proteinExistence type="inferred from homology"/>